<dbReference type="InterPro" id="IPR032799">
    <property type="entry name" value="TAXi_C"/>
</dbReference>
<dbReference type="Proteomes" id="UP000032180">
    <property type="component" value="Chromosome 6"/>
</dbReference>
<evidence type="ECO:0000256" key="5">
    <source>
        <dbReference type="ARBA" id="ARBA00022801"/>
    </source>
</evidence>
<dbReference type="InterPro" id="IPR032861">
    <property type="entry name" value="TAXi_N"/>
</dbReference>
<feature type="chain" id="PRO_5044264963" description="Peptidase A1 domain-containing protein" evidence="10">
    <location>
        <begin position="43"/>
        <end position="522"/>
    </location>
</feature>
<dbReference type="SUPFAM" id="SSF50630">
    <property type="entry name" value="Acid proteases"/>
    <property type="match status" value="1"/>
</dbReference>
<feature type="active site" evidence="7">
    <location>
        <position position="193"/>
    </location>
</feature>
<keyword evidence="9" id="KW-0472">Membrane</keyword>
<evidence type="ECO:0000256" key="3">
    <source>
        <dbReference type="ARBA" id="ARBA00022729"/>
    </source>
</evidence>
<keyword evidence="6" id="KW-1015">Disulfide bond</keyword>
<keyword evidence="2" id="KW-0645">Protease</keyword>
<dbReference type="PANTHER" id="PTHR13683">
    <property type="entry name" value="ASPARTYL PROTEASES"/>
    <property type="match status" value="1"/>
</dbReference>
<evidence type="ECO:0000256" key="1">
    <source>
        <dbReference type="ARBA" id="ARBA00007447"/>
    </source>
</evidence>
<dbReference type="InterPro" id="IPR033121">
    <property type="entry name" value="PEPTIDASE_A1"/>
</dbReference>
<dbReference type="PANTHER" id="PTHR13683:SF902">
    <property type="entry name" value="OS06G0610800 PROTEIN"/>
    <property type="match status" value="1"/>
</dbReference>
<dbReference type="FunFam" id="2.40.70.10:FF:000021">
    <property type="entry name" value="Aspartyl protease AED1"/>
    <property type="match status" value="1"/>
</dbReference>
<evidence type="ECO:0000256" key="2">
    <source>
        <dbReference type="ARBA" id="ARBA00022670"/>
    </source>
</evidence>
<evidence type="ECO:0000313" key="13">
    <source>
        <dbReference type="Proteomes" id="UP000032180"/>
    </source>
</evidence>
<feature type="region of interest" description="Disordered" evidence="8">
    <location>
        <begin position="139"/>
        <end position="160"/>
    </location>
</feature>
<dbReference type="PROSITE" id="PS51767">
    <property type="entry name" value="PEPTIDASE_A1"/>
    <property type="match status" value="1"/>
</dbReference>
<dbReference type="CDD" id="cd05472">
    <property type="entry name" value="cnd41_like"/>
    <property type="match status" value="1"/>
</dbReference>
<dbReference type="GO" id="GO:0006508">
    <property type="term" value="P:proteolysis"/>
    <property type="evidence" value="ECO:0007669"/>
    <property type="project" value="UniProtKB-KW"/>
</dbReference>
<keyword evidence="9" id="KW-1133">Transmembrane helix</keyword>
<dbReference type="Pfam" id="PF14543">
    <property type="entry name" value="TAXi_N"/>
    <property type="match status" value="1"/>
</dbReference>
<feature type="signal peptide" evidence="10">
    <location>
        <begin position="1"/>
        <end position="42"/>
    </location>
</feature>
<dbReference type="AlphaFoldDB" id="A0A0D9WS25"/>
<dbReference type="InterPro" id="IPR033873">
    <property type="entry name" value="CND41-like"/>
</dbReference>
<proteinExistence type="inferred from homology"/>
<dbReference type="eggNOG" id="KOG1339">
    <property type="taxonomic scope" value="Eukaryota"/>
</dbReference>
<evidence type="ECO:0000256" key="6">
    <source>
        <dbReference type="ARBA" id="ARBA00023157"/>
    </source>
</evidence>
<evidence type="ECO:0000256" key="7">
    <source>
        <dbReference type="PIRSR" id="PIRSR601461-1"/>
    </source>
</evidence>
<sequence>MAAAAAAAAARSCASHGGGGGGGGCFLLAAAAFLAAFVLVGASAHDAGDAATASHVMLRLEDIFPDSSSSSCETPPQDHEHAASSSSSSSSSHTRMTVVHRHGPCSHLSTADTQHRKPPPSHEDILAADQNRVKSIQHRVAATTSRAGKQPSFPTTSSSVKLPASSGLALGTGNYVATVGIGTPATRQTVVVDTGSDTTWVQCRPCVASCYAQREALFDPARSSTYSNVSCAAAACSDLDVRGCSAGHCLYGVQYGDGSFSVGFFAMDTLSLSSYDSIKGFKFGCGESNDGLFGEASGLLGLGRGKTSLPMQAYAKYGGVFSHCLPARPTSTGYLNFGPTSPPPATQTTPMLTTNGPTFYYVGMTGIHVAGRLLPIPPSVFSSSSSGGGGGGTIVDSGTVITRLPPAAYAALRSAFVAAMAARGYRRAAAAAALLDTCYDFSGMGGVVAIPKVVLLFQGGAYLDVDASGIMYAVRPPSQVCLGFAANDGDGDVGIVGNTQLKTFGVVYDLGKSMVGFSPGAC</sequence>
<dbReference type="Gramene" id="LPERR06G17390.1">
    <property type="protein sequence ID" value="LPERR06G17390.1"/>
    <property type="gene ID" value="LPERR06G17390"/>
</dbReference>
<keyword evidence="9" id="KW-0812">Transmembrane</keyword>
<feature type="region of interest" description="Disordered" evidence="8">
    <location>
        <begin position="66"/>
        <end position="123"/>
    </location>
</feature>
<evidence type="ECO:0000256" key="10">
    <source>
        <dbReference type="SAM" id="SignalP"/>
    </source>
</evidence>
<dbReference type="InterPro" id="IPR001461">
    <property type="entry name" value="Aspartic_peptidase_A1"/>
</dbReference>
<reference evidence="13" key="2">
    <citation type="submission" date="2013-12" db="EMBL/GenBank/DDBJ databases">
        <authorList>
            <person name="Yu Y."/>
            <person name="Lee S."/>
            <person name="de Baynast K."/>
            <person name="Wissotski M."/>
            <person name="Liu L."/>
            <person name="Talag J."/>
            <person name="Goicoechea J."/>
            <person name="Angelova A."/>
            <person name="Jetty R."/>
            <person name="Kudrna D."/>
            <person name="Golser W."/>
            <person name="Rivera L."/>
            <person name="Zhang J."/>
            <person name="Wing R."/>
        </authorList>
    </citation>
    <scope>NUCLEOTIDE SEQUENCE</scope>
</reference>
<dbReference type="Gene3D" id="2.40.70.10">
    <property type="entry name" value="Acid Proteases"/>
    <property type="match status" value="2"/>
</dbReference>
<name>A0A0D9WS25_9ORYZ</name>
<evidence type="ECO:0000256" key="8">
    <source>
        <dbReference type="SAM" id="MobiDB-lite"/>
    </source>
</evidence>
<keyword evidence="13" id="KW-1185">Reference proteome</keyword>
<dbReference type="InterPro" id="IPR021109">
    <property type="entry name" value="Peptidase_aspartic_dom_sf"/>
</dbReference>
<keyword evidence="3 10" id="KW-0732">Signal</keyword>
<comment type="similarity">
    <text evidence="1">Belongs to the peptidase A1 family.</text>
</comment>
<dbReference type="STRING" id="77586.A0A0D9WS25"/>
<evidence type="ECO:0000259" key="11">
    <source>
        <dbReference type="PROSITE" id="PS51767"/>
    </source>
</evidence>
<dbReference type="Pfam" id="PF14541">
    <property type="entry name" value="TAXi_C"/>
    <property type="match status" value="1"/>
</dbReference>
<reference evidence="12 13" key="1">
    <citation type="submission" date="2012-08" db="EMBL/GenBank/DDBJ databases">
        <title>Oryza genome evolution.</title>
        <authorList>
            <person name="Wing R.A."/>
        </authorList>
    </citation>
    <scope>NUCLEOTIDE SEQUENCE</scope>
</reference>
<dbReference type="GO" id="GO:0004190">
    <property type="term" value="F:aspartic-type endopeptidase activity"/>
    <property type="evidence" value="ECO:0007669"/>
    <property type="project" value="UniProtKB-KW"/>
</dbReference>
<evidence type="ECO:0000256" key="4">
    <source>
        <dbReference type="ARBA" id="ARBA00022750"/>
    </source>
</evidence>
<feature type="transmembrane region" description="Helical" evidence="9">
    <location>
        <begin position="24"/>
        <end position="44"/>
    </location>
</feature>
<dbReference type="EnsemblPlants" id="LPERR06G17390.1">
    <property type="protein sequence ID" value="LPERR06G17390.1"/>
    <property type="gene ID" value="LPERR06G17390"/>
</dbReference>
<feature type="compositionally biased region" description="Polar residues" evidence="8">
    <location>
        <begin position="142"/>
        <end position="160"/>
    </location>
</feature>
<reference evidence="12" key="3">
    <citation type="submission" date="2015-04" db="UniProtKB">
        <authorList>
            <consortium name="EnsemblPlants"/>
        </authorList>
    </citation>
    <scope>IDENTIFICATION</scope>
</reference>
<dbReference type="FunFam" id="2.40.70.10:FF:000013">
    <property type="entry name" value="Aspartyl protease AED1"/>
    <property type="match status" value="1"/>
</dbReference>
<dbReference type="HOGENOM" id="CLU_005738_5_2_1"/>
<feature type="active site" evidence="7">
    <location>
        <position position="396"/>
    </location>
</feature>
<dbReference type="PRINTS" id="PR00792">
    <property type="entry name" value="PEPSIN"/>
</dbReference>
<protein>
    <recommendedName>
        <fullName evidence="11">Peptidase A1 domain-containing protein</fullName>
    </recommendedName>
</protein>
<evidence type="ECO:0000256" key="9">
    <source>
        <dbReference type="SAM" id="Phobius"/>
    </source>
</evidence>
<accession>A0A0D9WS25</accession>
<evidence type="ECO:0000313" key="12">
    <source>
        <dbReference type="EnsemblPlants" id="LPERR06G17390.1"/>
    </source>
</evidence>
<feature type="domain" description="Peptidase A1" evidence="11">
    <location>
        <begin position="175"/>
        <end position="518"/>
    </location>
</feature>
<keyword evidence="5" id="KW-0378">Hydrolase</keyword>
<keyword evidence="4" id="KW-0064">Aspartyl protease</keyword>
<organism evidence="12 13">
    <name type="scientific">Leersia perrieri</name>
    <dbReference type="NCBI Taxonomy" id="77586"/>
    <lineage>
        <taxon>Eukaryota</taxon>
        <taxon>Viridiplantae</taxon>
        <taxon>Streptophyta</taxon>
        <taxon>Embryophyta</taxon>
        <taxon>Tracheophyta</taxon>
        <taxon>Spermatophyta</taxon>
        <taxon>Magnoliopsida</taxon>
        <taxon>Liliopsida</taxon>
        <taxon>Poales</taxon>
        <taxon>Poaceae</taxon>
        <taxon>BOP clade</taxon>
        <taxon>Oryzoideae</taxon>
        <taxon>Oryzeae</taxon>
        <taxon>Oryzinae</taxon>
        <taxon>Leersia</taxon>
    </lineage>
</organism>